<dbReference type="InterPro" id="IPR036390">
    <property type="entry name" value="WH_DNA-bd_sf"/>
</dbReference>
<evidence type="ECO:0000256" key="1">
    <source>
        <dbReference type="ARBA" id="ARBA00009437"/>
    </source>
</evidence>
<evidence type="ECO:0000256" key="2">
    <source>
        <dbReference type="ARBA" id="ARBA00023015"/>
    </source>
</evidence>
<evidence type="ECO:0000313" key="6">
    <source>
        <dbReference type="EMBL" id="QHI97436.1"/>
    </source>
</evidence>
<dbReference type="EMBL" id="CP047650">
    <property type="protein sequence ID" value="QHI97436.1"/>
    <property type="molecule type" value="Genomic_DNA"/>
</dbReference>
<organism evidence="6 7">
    <name type="scientific">Xylophilus rhododendri</name>
    <dbReference type="NCBI Taxonomy" id="2697032"/>
    <lineage>
        <taxon>Bacteria</taxon>
        <taxon>Pseudomonadati</taxon>
        <taxon>Pseudomonadota</taxon>
        <taxon>Betaproteobacteria</taxon>
        <taxon>Burkholderiales</taxon>
        <taxon>Xylophilus</taxon>
    </lineage>
</organism>
<feature type="domain" description="HTH lysR-type" evidence="5">
    <location>
        <begin position="1"/>
        <end position="61"/>
    </location>
</feature>
<evidence type="ECO:0000256" key="3">
    <source>
        <dbReference type="ARBA" id="ARBA00023125"/>
    </source>
</evidence>
<dbReference type="InterPro" id="IPR000847">
    <property type="entry name" value="LysR_HTH_N"/>
</dbReference>
<keyword evidence="3" id="KW-0238">DNA-binding</keyword>
<dbReference type="PANTHER" id="PTHR30537:SF1">
    <property type="entry name" value="HTH-TYPE TRANSCRIPTIONAL REGULATOR PGRR"/>
    <property type="match status" value="1"/>
</dbReference>
<dbReference type="InterPro" id="IPR005119">
    <property type="entry name" value="LysR_subst-bd"/>
</dbReference>
<sequence length="297" mass="32599">MNRESIADLLAFIAVARERSFTRAAARMGVSQSALSHTIRALETRMGVRLLTRTTRSVLPTEAGERLLETVAPRLEEIDAELAAVSEMGSRIGGTIRITAIDLAVDGLIWPRLAPLLAAHPELRVEISTDYRMVDIVAERFDIGIRWGDQVAKDMIAVRIAPDMRQTIVATPAYLQANGVPQSPQDLARHSCITLRLASSGGLYAWELKQGEREMQVRVEGQAVFNGAYQMLHAALSGTGLAFLPQDLTEPHLQAGRLQSVLADWCPVFPGLHAYYPSRRQSSKALALVIDAIRLRG</sequence>
<reference evidence="6 7" key="1">
    <citation type="submission" date="2020-01" db="EMBL/GenBank/DDBJ databases">
        <title>Genome sequencing of strain KACC 21265.</title>
        <authorList>
            <person name="Heo J."/>
            <person name="Kim S.-J."/>
            <person name="Kim J.-S."/>
            <person name="Hong S.-B."/>
            <person name="Kwon S.-W."/>
        </authorList>
    </citation>
    <scope>NUCLEOTIDE SEQUENCE [LARGE SCALE GENOMIC DNA]</scope>
    <source>
        <strain evidence="6 7">KACC 21265</strain>
    </source>
</reference>
<evidence type="ECO:0000259" key="5">
    <source>
        <dbReference type="PROSITE" id="PS50931"/>
    </source>
</evidence>
<dbReference type="KEGG" id="xyk:GT347_05220"/>
<evidence type="ECO:0000256" key="4">
    <source>
        <dbReference type="ARBA" id="ARBA00023163"/>
    </source>
</evidence>
<dbReference type="InterPro" id="IPR058163">
    <property type="entry name" value="LysR-type_TF_proteobact-type"/>
</dbReference>
<dbReference type="AlphaFoldDB" id="A0A857J163"/>
<dbReference type="Gene3D" id="1.10.10.10">
    <property type="entry name" value="Winged helix-like DNA-binding domain superfamily/Winged helix DNA-binding domain"/>
    <property type="match status" value="1"/>
</dbReference>
<accession>A0A857J163</accession>
<keyword evidence="4" id="KW-0804">Transcription</keyword>
<comment type="similarity">
    <text evidence="1">Belongs to the LysR transcriptional regulatory family.</text>
</comment>
<protein>
    <submittedName>
        <fullName evidence="6">LysR family transcriptional regulator</fullName>
    </submittedName>
</protein>
<dbReference type="Pfam" id="PF03466">
    <property type="entry name" value="LysR_substrate"/>
    <property type="match status" value="1"/>
</dbReference>
<dbReference type="PROSITE" id="PS50931">
    <property type="entry name" value="HTH_LYSR"/>
    <property type="match status" value="1"/>
</dbReference>
<proteinExistence type="inferred from homology"/>
<dbReference type="InterPro" id="IPR036388">
    <property type="entry name" value="WH-like_DNA-bd_sf"/>
</dbReference>
<name>A0A857J163_9BURK</name>
<dbReference type="PRINTS" id="PR00039">
    <property type="entry name" value="HTHLYSR"/>
</dbReference>
<dbReference type="SUPFAM" id="SSF53850">
    <property type="entry name" value="Periplasmic binding protein-like II"/>
    <property type="match status" value="1"/>
</dbReference>
<evidence type="ECO:0000313" key="7">
    <source>
        <dbReference type="Proteomes" id="UP000464787"/>
    </source>
</evidence>
<dbReference type="FunFam" id="1.10.10.10:FF:000001">
    <property type="entry name" value="LysR family transcriptional regulator"/>
    <property type="match status" value="1"/>
</dbReference>
<dbReference type="PANTHER" id="PTHR30537">
    <property type="entry name" value="HTH-TYPE TRANSCRIPTIONAL REGULATOR"/>
    <property type="match status" value="1"/>
</dbReference>
<keyword evidence="7" id="KW-1185">Reference proteome</keyword>
<gene>
    <name evidence="6" type="ORF">GT347_05220</name>
</gene>
<dbReference type="SUPFAM" id="SSF46785">
    <property type="entry name" value="Winged helix' DNA-binding domain"/>
    <property type="match status" value="1"/>
</dbReference>
<dbReference type="FunFam" id="3.40.190.290:FF:000012">
    <property type="entry name" value="Transcriptional regulator, LysR family"/>
    <property type="match status" value="1"/>
</dbReference>
<dbReference type="GO" id="GO:0006351">
    <property type="term" value="P:DNA-templated transcription"/>
    <property type="evidence" value="ECO:0007669"/>
    <property type="project" value="TreeGrafter"/>
</dbReference>
<dbReference type="GO" id="GO:0003700">
    <property type="term" value="F:DNA-binding transcription factor activity"/>
    <property type="evidence" value="ECO:0007669"/>
    <property type="project" value="InterPro"/>
</dbReference>
<dbReference type="CDD" id="cd08474">
    <property type="entry name" value="PBP2_CrgA_like_5"/>
    <property type="match status" value="1"/>
</dbReference>
<keyword evidence="2" id="KW-0805">Transcription regulation</keyword>
<dbReference type="GO" id="GO:0043565">
    <property type="term" value="F:sequence-specific DNA binding"/>
    <property type="evidence" value="ECO:0007669"/>
    <property type="project" value="TreeGrafter"/>
</dbReference>
<dbReference type="RefSeq" id="WP_160550954.1">
    <property type="nucleotide sequence ID" value="NZ_CP047650.1"/>
</dbReference>
<dbReference type="Gene3D" id="3.40.190.290">
    <property type="match status" value="1"/>
</dbReference>
<dbReference type="Proteomes" id="UP000464787">
    <property type="component" value="Chromosome"/>
</dbReference>
<dbReference type="Pfam" id="PF00126">
    <property type="entry name" value="HTH_1"/>
    <property type="match status" value="1"/>
</dbReference>